<gene>
    <name evidence="2" type="ORF">METZ01_LOCUS35456</name>
</gene>
<dbReference type="InterPro" id="IPR004360">
    <property type="entry name" value="Glyas_Fos-R_dOase_dom"/>
</dbReference>
<protein>
    <recommendedName>
        <fullName evidence="1">VOC domain-containing protein</fullName>
    </recommendedName>
</protein>
<proteinExistence type="predicted"/>
<accession>A0A381QT80</accession>
<dbReference type="Gene3D" id="3.10.180.10">
    <property type="entry name" value="2,3-Dihydroxybiphenyl 1,2-Dioxygenase, domain 1"/>
    <property type="match status" value="1"/>
</dbReference>
<dbReference type="Pfam" id="PF00903">
    <property type="entry name" value="Glyoxalase"/>
    <property type="match status" value="1"/>
</dbReference>
<dbReference type="AlphaFoldDB" id="A0A381QT80"/>
<dbReference type="EMBL" id="UINC01001515">
    <property type="protein sequence ID" value="SUZ82602.1"/>
    <property type="molecule type" value="Genomic_DNA"/>
</dbReference>
<evidence type="ECO:0000259" key="1">
    <source>
        <dbReference type="PROSITE" id="PS51819"/>
    </source>
</evidence>
<sequence>MAWSVAPVLGANNVANSVDYYREKLGFQNPNGIFRPEGHETSGVYAIMTRDDISLHIQIRRRDLYPNDRERIESDVYLYVEDVDPLFAEFDKRGAKIVRGITDGPNYGLRDFVIEDLDQNRLIFGSPITTE</sequence>
<evidence type="ECO:0000313" key="2">
    <source>
        <dbReference type="EMBL" id="SUZ82602.1"/>
    </source>
</evidence>
<reference evidence="2" key="1">
    <citation type="submission" date="2018-05" db="EMBL/GenBank/DDBJ databases">
        <authorList>
            <person name="Lanie J.A."/>
            <person name="Ng W.-L."/>
            <person name="Kazmierczak K.M."/>
            <person name="Andrzejewski T.M."/>
            <person name="Davidsen T.M."/>
            <person name="Wayne K.J."/>
            <person name="Tettelin H."/>
            <person name="Glass J.I."/>
            <person name="Rusch D."/>
            <person name="Podicherti R."/>
            <person name="Tsui H.-C.T."/>
            <person name="Winkler M.E."/>
        </authorList>
    </citation>
    <scope>NUCLEOTIDE SEQUENCE</scope>
</reference>
<dbReference type="InterPro" id="IPR037523">
    <property type="entry name" value="VOC_core"/>
</dbReference>
<dbReference type="PROSITE" id="PS51819">
    <property type="entry name" value="VOC"/>
    <property type="match status" value="1"/>
</dbReference>
<dbReference type="SUPFAM" id="SSF54593">
    <property type="entry name" value="Glyoxalase/Bleomycin resistance protein/Dihydroxybiphenyl dioxygenase"/>
    <property type="match status" value="1"/>
</dbReference>
<dbReference type="InterPro" id="IPR029068">
    <property type="entry name" value="Glyas_Bleomycin-R_OHBP_Dase"/>
</dbReference>
<feature type="domain" description="VOC" evidence="1">
    <location>
        <begin position="1"/>
        <end position="127"/>
    </location>
</feature>
<name>A0A381QT80_9ZZZZ</name>
<organism evidence="2">
    <name type="scientific">marine metagenome</name>
    <dbReference type="NCBI Taxonomy" id="408172"/>
    <lineage>
        <taxon>unclassified sequences</taxon>
        <taxon>metagenomes</taxon>
        <taxon>ecological metagenomes</taxon>
    </lineage>
</organism>